<dbReference type="EMBL" id="JANKJG010000005">
    <property type="protein sequence ID" value="MCR8826657.1"/>
    <property type="molecule type" value="Genomic_DNA"/>
</dbReference>
<sequence length="71" mass="7762">MPLDRLVLIIVCVIAAAGATIWLALLVLATFTVPQVGVALLPVALIAYVLIRLIRERVGNPTEDHYDNMDH</sequence>
<protein>
    <submittedName>
        <fullName evidence="2">Uncharacterized protein</fullName>
    </submittedName>
</protein>
<keyword evidence="1" id="KW-1133">Transmembrane helix</keyword>
<evidence type="ECO:0000313" key="2">
    <source>
        <dbReference type="EMBL" id="MCR8826657.1"/>
    </source>
</evidence>
<name>A0ABT1Z0L4_9RHOB</name>
<evidence type="ECO:0000256" key="1">
    <source>
        <dbReference type="SAM" id="Phobius"/>
    </source>
</evidence>
<organism evidence="2 3">
    <name type="scientific">Pseudosulfitobacter koreensis</name>
    <dbReference type="NCBI Taxonomy" id="2968472"/>
    <lineage>
        <taxon>Bacteria</taxon>
        <taxon>Pseudomonadati</taxon>
        <taxon>Pseudomonadota</taxon>
        <taxon>Alphaproteobacteria</taxon>
        <taxon>Rhodobacterales</taxon>
        <taxon>Roseobacteraceae</taxon>
        <taxon>Pseudosulfitobacter</taxon>
    </lineage>
</organism>
<dbReference type="Proteomes" id="UP001165396">
    <property type="component" value="Unassembled WGS sequence"/>
</dbReference>
<feature type="transmembrane region" description="Helical" evidence="1">
    <location>
        <begin position="7"/>
        <end position="29"/>
    </location>
</feature>
<reference evidence="2" key="1">
    <citation type="submission" date="2022-07" db="EMBL/GenBank/DDBJ databases">
        <title>Pseudosulfitobacter sp. strain AP-MA-4, whole genome sequence.</title>
        <authorList>
            <person name="Jiang Y."/>
        </authorList>
    </citation>
    <scope>NUCLEOTIDE SEQUENCE</scope>
    <source>
        <strain evidence="2">AP-MA-4</strain>
    </source>
</reference>
<gene>
    <name evidence="2" type="ORF">NTA49_08915</name>
</gene>
<keyword evidence="1" id="KW-0472">Membrane</keyword>
<evidence type="ECO:0000313" key="3">
    <source>
        <dbReference type="Proteomes" id="UP001165396"/>
    </source>
</evidence>
<accession>A0ABT1Z0L4</accession>
<proteinExistence type="predicted"/>
<keyword evidence="3" id="KW-1185">Reference proteome</keyword>
<dbReference type="RefSeq" id="WP_258294369.1">
    <property type="nucleotide sequence ID" value="NZ_JANKJG010000005.1"/>
</dbReference>
<comment type="caution">
    <text evidence="2">The sequence shown here is derived from an EMBL/GenBank/DDBJ whole genome shotgun (WGS) entry which is preliminary data.</text>
</comment>
<keyword evidence="1" id="KW-0812">Transmembrane</keyword>
<feature type="transmembrane region" description="Helical" evidence="1">
    <location>
        <begin position="35"/>
        <end position="54"/>
    </location>
</feature>